<protein>
    <recommendedName>
        <fullName evidence="3">DinB family protein</fullName>
    </recommendedName>
</protein>
<evidence type="ECO:0008006" key="3">
    <source>
        <dbReference type="Google" id="ProtNLM"/>
    </source>
</evidence>
<dbReference type="SUPFAM" id="SSF109854">
    <property type="entry name" value="DinB/YfiT-like putative metalloenzymes"/>
    <property type="match status" value="1"/>
</dbReference>
<dbReference type="Pfam" id="PF04978">
    <property type="entry name" value="MST"/>
    <property type="match status" value="1"/>
</dbReference>
<comment type="caution">
    <text evidence="1">The sequence shown here is derived from an EMBL/GenBank/DDBJ whole genome shotgun (WGS) entry which is preliminary data.</text>
</comment>
<gene>
    <name evidence="1" type="ORF">Aru02nite_67740</name>
</gene>
<dbReference type="Proteomes" id="UP000612808">
    <property type="component" value="Unassembled WGS sequence"/>
</dbReference>
<sequence>MGENEVLRMFLAGQRAAFRSIVDGLDEQQVRAVPSASSMCLAVLVKHAIDGEETMTGRIAGDPPADDPVARWQSGWRVGDDETLAALLARWDTVAARTEKVLAAEDDLDREVPLPESVRRWMPNEGAYTVRWLVLHELEELARHAGHGDIIRESIDGAVGYLGKQRPA</sequence>
<dbReference type="InterPro" id="IPR034660">
    <property type="entry name" value="DinB/YfiT-like"/>
</dbReference>
<evidence type="ECO:0000313" key="1">
    <source>
        <dbReference type="EMBL" id="GID15885.1"/>
    </source>
</evidence>
<dbReference type="AlphaFoldDB" id="A0A8J3J6S6"/>
<reference evidence="1" key="1">
    <citation type="submission" date="2021-01" db="EMBL/GenBank/DDBJ databases">
        <title>Whole genome shotgun sequence of Actinocatenispora rupis NBRC 107355.</title>
        <authorList>
            <person name="Komaki H."/>
            <person name="Tamura T."/>
        </authorList>
    </citation>
    <scope>NUCLEOTIDE SEQUENCE</scope>
    <source>
        <strain evidence="1">NBRC 107355</strain>
    </source>
</reference>
<keyword evidence="2" id="KW-1185">Reference proteome</keyword>
<dbReference type="EMBL" id="BOMB01000049">
    <property type="protein sequence ID" value="GID15885.1"/>
    <property type="molecule type" value="Genomic_DNA"/>
</dbReference>
<proteinExistence type="predicted"/>
<evidence type="ECO:0000313" key="2">
    <source>
        <dbReference type="Proteomes" id="UP000612808"/>
    </source>
</evidence>
<organism evidence="1 2">
    <name type="scientific">Actinocatenispora rupis</name>
    <dbReference type="NCBI Taxonomy" id="519421"/>
    <lineage>
        <taxon>Bacteria</taxon>
        <taxon>Bacillati</taxon>
        <taxon>Actinomycetota</taxon>
        <taxon>Actinomycetes</taxon>
        <taxon>Micromonosporales</taxon>
        <taxon>Micromonosporaceae</taxon>
        <taxon>Actinocatenispora</taxon>
    </lineage>
</organism>
<dbReference type="Gene3D" id="1.20.120.450">
    <property type="entry name" value="dinb family like domain"/>
    <property type="match status" value="1"/>
</dbReference>
<dbReference type="InterPro" id="IPR007061">
    <property type="entry name" value="MST-like"/>
</dbReference>
<accession>A0A8J3J6S6</accession>
<dbReference type="RefSeq" id="WP_203664379.1">
    <property type="nucleotide sequence ID" value="NZ_BAAAZM010000038.1"/>
</dbReference>
<name>A0A8J3J6S6_9ACTN</name>